<dbReference type="SUPFAM" id="SSF53187">
    <property type="entry name" value="Zn-dependent exopeptidases"/>
    <property type="match status" value="1"/>
</dbReference>
<dbReference type="Pfam" id="PF24827">
    <property type="entry name" value="AstE_AspA_cat"/>
    <property type="match status" value="1"/>
</dbReference>
<dbReference type="InterPro" id="IPR016681">
    <property type="entry name" value="SuccinylGlu_desuccinylase"/>
</dbReference>
<feature type="binding site" evidence="5">
    <location>
        <position position="65"/>
    </location>
    <ligand>
        <name>Zn(2+)</name>
        <dbReference type="ChEBI" id="CHEBI:29105"/>
    </ligand>
</feature>
<comment type="catalytic activity">
    <reaction evidence="5">
        <text>N-succinyl-L-glutamate + H2O = L-glutamate + succinate</text>
        <dbReference type="Rhea" id="RHEA:15169"/>
        <dbReference type="ChEBI" id="CHEBI:15377"/>
        <dbReference type="ChEBI" id="CHEBI:29985"/>
        <dbReference type="ChEBI" id="CHEBI:30031"/>
        <dbReference type="ChEBI" id="CHEBI:58763"/>
        <dbReference type="EC" id="3.5.1.96"/>
    </reaction>
</comment>
<feature type="active site" evidence="5">
    <location>
        <position position="229"/>
    </location>
</feature>
<evidence type="ECO:0000259" key="7">
    <source>
        <dbReference type="Pfam" id="PF24827"/>
    </source>
</evidence>
<evidence type="ECO:0000313" key="9">
    <source>
        <dbReference type="Proteomes" id="UP000078503"/>
    </source>
</evidence>
<dbReference type="HAMAP" id="MF_00767">
    <property type="entry name" value="Arg_catab_AstE"/>
    <property type="match status" value="1"/>
</dbReference>
<comment type="similarity">
    <text evidence="5">Belongs to the AspA/AstE family. Succinylglutamate desuccinylase subfamily.</text>
</comment>
<dbReference type="GO" id="GO:0019545">
    <property type="term" value="P:L-arginine catabolic process to succinate"/>
    <property type="evidence" value="ECO:0007669"/>
    <property type="project" value="UniProtKB-UniRule"/>
</dbReference>
<organism evidence="8 9">
    <name type="scientific">Photobacterium jeanii</name>
    <dbReference type="NCBI Taxonomy" id="858640"/>
    <lineage>
        <taxon>Bacteria</taxon>
        <taxon>Pseudomonadati</taxon>
        <taxon>Pseudomonadota</taxon>
        <taxon>Gammaproteobacteria</taxon>
        <taxon>Vibrionales</taxon>
        <taxon>Vibrionaceae</taxon>
        <taxon>Photobacterium</taxon>
    </lineage>
</organism>
<gene>
    <name evidence="5" type="primary">astE</name>
    <name evidence="8" type="ORF">A3K86_04085</name>
</gene>
<reference evidence="8 9" key="1">
    <citation type="submission" date="2016-03" db="EMBL/GenBank/DDBJ databases">
        <title>Photobacterium proteolyticum sp. nov. a protease producing bacterium isolated from ocean sediments of Laizhou Bay.</title>
        <authorList>
            <person name="Li Y."/>
        </authorList>
    </citation>
    <scope>NUCLEOTIDE SEQUENCE [LARGE SCALE GENOMIC DNA]</scope>
    <source>
        <strain evidence="8 9">R-40508</strain>
    </source>
</reference>
<dbReference type="GO" id="GO:0009017">
    <property type="term" value="F:succinylglutamate desuccinylase activity"/>
    <property type="evidence" value="ECO:0007669"/>
    <property type="project" value="UniProtKB-EC"/>
</dbReference>
<feature type="binding site" evidence="5">
    <location>
        <position position="68"/>
    </location>
    <ligand>
        <name>Zn(2+)</name>
        <dbReference type="ChEBI" id="CHEBI:29105"/>
    </ligand>
</feature>
<dbReference type="Proteomes" id="UP000078503">
    <property type="component" value="Unassembled WGS sequence"/>
</dbReference>
<dbReference type="GO" id="GO:0016788">
    <property type="term" value="F:hydrolase activity, acting on ester bonds"/>
    <property type="evidence" value="ECO:0007669"/>
    <property type="project" value="UniProtKB-UniRule"/>
</dbReference>
<dbReference type="Pfam" id="PF04952">
    <property type="entry name" value="AstE_AspA_hybrid"/>
    <property type="match status" value="1"/>
</dbReference>
<dbReference type="RefSeq" id="WP_068328113.1">
    <property type="nucleotide sequence ID" value="NZ_LVHF01000012.1"/>
</dbReference>
<dbReference type="GO" id="GO:0008270">
    <property type="term" value="F:zinc ion binding"/>
    <property type="evidence" value="ECO:0007669"/>
    <property type="project" value="UniProtKB-UniRule"/>
</dbReference>
<comment type="pathway">
    <text evidence="5">Amino-acid degradation; L-arginine degradation via AST pathway; L-glutamate and succinate from L-arginine: step 5/5.</text>
</comment>
<dbReference type="PANTHER" id="PTHR15162:SF7">
    <property type="entry name" value="SUCCINYLGLUTAMATE DESUCCINYLASE"/>
    <property type="match status" value="1"/>
</dbReference>
<proteinExistence type="inferred from homology"/>
<dbReference type="InterPro" id="IPR007036">
    <property type="entry name" value="Aste_AspA_hybrid_dom"/>
</dbReference>
<protein>
    <recommendedName>
        <fullName evidence="5">Succinylglutamate desuccinylase</fullName>
        <ecNumber evidence="5">3.5.1.96</ecNumber>
    </recommendedName>
</protein>
<dbReference type="OrthoDB" id="5290473at2"/>
<dbReference type="GO" id="GO:0019544">
    <property type="term" value="P:L-arginine catabolic process to L-glutamate"/>
    <property type="evidence" value="ECO:0007669"/>
    <property type="project" value="UniProtKB-UniRule"/>
</dbReference>
<comment type="cofactor">
    <cofactor evidence="5">
        <name>Zn(2+)</name>
        <dbReference type="ChEBI" id="CHEBI:29105"/>
    </cofactor>
    <text evidence="5">Binds 1 zinc ion per subunit.</text>
</comment>
<evidence type="ECO:0000256" key="5">
    <source>
        <dbReference type="HAMAP-Rule" id="MF_00767"/>
    </source>
</evidence>
<dbReference type="Gene3D" id="3.40.630.10">
    <property type="entry name" value="Zn peptidases"/>
    <property type="match status" value="1"/>
</dbReference>
<dbReference type="STRING" id="858640.A3K86_04085"/>
<evidence type="ECO:0000256" key="1">
    <source>
        <dbReference type="ARBA" id="ARBA00022503"/>
    </source>
</evidence>
<dbReference type="InterPro" id="IPR050178">
    <property type="entry name" value="AspA/AstE_fam"/>
</dbReference>
<keyword evidence="3 5" id="KW-0378">Hydrolase</keyword>
<dbReference type="AlphaFoldDB" id="A0A178KLH2"/>
<sequence>MSSLDQVKAGAFLSATLDVNSEFEAGQWELASGVRCSLKARGVLYIEPVTFDLSSKDIVVSSGVHGDETGPMELLGKLAQEILIGKWQPKHRLLLIIAHPQATLAHTRFLVENMNRLFAQQNDETNVERQLANQLQHHVDAFFEGSPLVKSGAVASEHRWHLDLHSAIRDSAHYTFAVSPYTKKATRSKMLFTFLEQAKIEAVLLSQSPSPTFSWYSAENHGAQALTMELGRVAKLGENELGRLADFENALRILLSELTPVWHWQNDGLIVYKVTRTLTKQSDEFQFNFPASQANFTFFDQGVLLGQDRDTKYFSLEGGEAVVFPNPNVAIGQRACLLVQPTKVSVNEQIKALN</sequence>
<evidence type="ECO:0000259" key="6">
    <source>
        <dbReference type="Pfam" id="PF04952"/>
    </source>
</evidence>
<keyword evidence="2 5" id="KW-0479">Metal-binding</keyword>
<comment type="function">
    <text evidence="5">Transforms N(2)-succinylglutamate into succinate and glutamate.</text>
</comment>
<keyword evidence="9" id="KW-1185">Reference proteome</keyword>
<dbReference type="UniPathway" id="UPA00185">
    <property type="reaction ID" value="UER00283"/>
</dbReference>
<dbReference type="InterPro" id="IPR055438">
    <property type="entry name" value="AstE_AspA_cat"/>
</dbReference>
<name>A0A178KLH2_9GAMM</name>
<dbReference type="PANTHER" id="PTHR15162">
    <property type="entry name" value="ASPARTOACYLASE"/>
    <property type="match status" value="1"/>
</dbReference>
<accession>A0A178KLH2</accession>
<feature type="domain" description="AstE/AspA barrel-sandwich hybrid" evidence="6">
    <location>
        <begin position="269"/>
        <end position="341"/>
    </location>
</feature>
<evidence type="ECO:0000256" key="4">
    <source>
        <dbReference type="ARBA" id="ARBA00022833"/>
    </source>
</evidence>
<dbReference type="NCBIfam" id="NF003706">
    <property type="entry name" value="PRK05324.1"/>
    <property type="match status" value="1"/>
</dbReference>
<dbReference type="EMBL" id="LVHF01000012">
    <property type="protein sequence ID" value="OAN18101.1"/>
    <property type="molecule type" value="Genomic_DNA"/>
</dbReference>
<feature type="domain" description="Succinylglutamate desuccinylase/Aspartoacylase catalytic" evidence="7">
    <location>
        <begin position="56"/>
        <end position="252"/>
    </location>
</feature>
<dbReference type="PIRSF" id="PIRSF017020">
    <property type="entry name" value="AstE"/>
    <property type="match status" value="1"/>
</dbReference>
<keyword evidence="1 5" id="KW-0056">Arginine metabolism</keyword>
<evidence type="ECO:0000256" key="2">
    <source>
        <dbReference type="ARBA" id="ARBA00022723"/>
    </source>
</evidence>
<evidence type="ECO:0000313" key="8">
    <source>
        <dbReference type="EMBL" id="OAN18101.1"/>
    </source>
</evidence>
<keyword evidence="4 5" id="KW-0862">Zinc</keyword>
<dbReference type="EC" id="3.5.1.96" evidence="5"/>
<comment type="caution">
    <text evidence="8">The sequence shown here is derived from an EMBL/GenBank/DDBJ whole genome shotgun (WGS) entry which is preliminary data.</text>
</comment>
<evidence type="ECO:0000256" key="3">
    <source>
        <dbReference type="ARBA" id="ARBA00022801"/>
    </source>
</evidence>
<feature type="binding site" evidence="5">
    <location>
        <position position="165"/>
    </location>
    <ligand>
        <name>Zn(2+)</name>
        <dbReference type="ChEBI" id="CHEBI:29105"/>
    </ligand>
</feature>